<comment type="subcellular location">
    <subcellularLocation>
        <location evidence="1">Golgi apparatus</location>
        <location evidence="1">Golgi stack membrane</location>
        <topology evidence="1">Single-pass type II membrane protein</topology>
    </subcellularLocation>
</comment>
<dbReference type="Pfam" id="PF17039">
    <property type="entry name" value="Glyco_tran_10_N"/>
    <property type="match status" value="1"/>
</dbReference>
<comment type="caution">
    <text evidence="4">The sequence shown here is derived from an EMBL/GenBank/DDBJ whole genome shotgun (WGS) entry which is preliminary data.</text>
</comment>
<evidence type="ECO:0000256" key="1">
    <source>
        <dbReference type="ARBA" id="ARBA00004447"/>
    </source>
</evidence>
<keyword evidence="5" id="KW-1185">Reference proteome</keyword>
<protein>
    <recommendedName>
        <fullName evidence="3">Fucosyltransferase N-terminal domain-containing protein</fullName>
    </recommendedName>
</protein>
<dbReference type="AlphaFoldDB" id="A0AAE1PIF0"/>
<proteinExistence type="predicted"/>
<dbReference type="PANTHER" id="PTHR48438:SF1">
    <property type="entry name" value="ALPHA-(1,3)-FUCOSYLTRANSFERASE C-RELATED"/>
    <property type="match status" value="1"/>
</dbReference>
<organism evidence="4 5">
    <name type="scientific">Petrolisthes manimaculis</name>
    <dbReference type="NCBI Taxonomy" id="1843537"/>
    <lineage>
        <taxon>Eukaryota</taxon>
        <taxon>Metazoa</taxon>
        <taxon>Ecdysozoa</taxon>
        <taxon>Arthropoda</taxon>
        <taxon>Crustacea</taxon>
        <taxon>Multicrustacea</taxon>
        <taxon>Malacostraca</taxon>
        <taxon>Eumalacostraca</taxon>
        <taxon>Eucarida</taxon>
        <taxon>Decapoda</taxon>
        <taxon>Pleocyemata</taxon>
        <taxon>Anomura</taxon>
        <taxon>Galatheoidea</taxon>
        <taxon>Porcellanidae</taxon>
        <taxon>Petrolisthes</taxon>
    </lineage>
</organism>
<evidence type="ECO:0000256" key="2">
    <source>
        <dbReference type="ARBA" id="ARBA00023034"/>
    </source>
</evidence>
<keyword evidence="2" id="KW-0333">Golgi apparatus</keyword>
<sequence>MTLVLFTFYNMKPSLSTIKFDQGARKVHNSLVEGMQQQFSNLQGQQVDVITSGKSDFMVRQAAVTYDKAKTTINPADQNKAKVKTNSVGHSKLSPTKAIAQSLEETEEDGTETWKTILFWSSWFGSDWSGRFGTTNATELRLEGCPSWQCRFTYDRNLTNTADSIVFNANNFRPKSMPNPPRPWYQRWVWVQVESQGSPITRSRMAGIDRHAMNHLINWTMTHHSGSDVVAFYGKFLSLGDTTR</sequence>
<dbReference type="InterPro" id="IPR001503">
    <property type="entry name" value="Glyco_trans_10"/>
</dbReference>
<dbReference type="GO" id="GO:0032580">
    <property type="term" value="C:Golgi cisterna membrane"/>
    <property type="evidence" value="ECO:0007669"/>
    <property type="project" value="UniProtKB-SubCell"/>
</dbReference>
<dbReference type="EMBL" id="JAWZYT010001981">
    <property type="protein sequence ID" value="KAK4307672.1"/>
    <property type="molecule type" value="Genomic_DNA"/>
</dbReference>
<dbReference type="SUPFAM" id="SSF53756">
    <property type="entry name" value="UDP-Glycosyltransferase/glycogen phosphorylase"/>
    <property type="match status" value="1"/>
</dbReference>
<dbReference type="GO" id="GO:0008417">
    <property type="term" value="F:fucosyltransferase activity"/>
    <property type="evidence" value="ECO:0007669"/>
    <property type="project" value="InterPro"/>
</dbReference>
<dbReference type="InterPro" id="IPR031481">
    <property type="entry name" value="Glyco_tran_10_N"/>
</dbReference>
<evidence type="ECO:0000313" key="4">
    <source>
        <dbReference type="EMBL" id="KAK4307672.1"/>
    </source>
</evidence>
<gene>
    <name evidence="4" type="ORF">Pmani_020581</name>
</gene>
<evidence type="ECO:0000313" key="5">
    <source>
        <dbReference type="Proteomes" id="UP001292094"/>
    </source>
</evidence>
<dbReference type="Proteomes" id="UP001292094">
    <property type="component" value="Unassembled WGS sequence"/>
</dbReference>
<accession>A0AAE1PIF0</accession>
<dbReference type="PANTHER" id="PTHR48438">
    <property type="entry name" value="ALPHA-(1,3)-FUCOSYLTRANSFERASE C-RELATED"/>
    <property type="match status" value="1"/>
</dbReference>
<feature type="domain" description="Fucosyltransferase N-terminal" evidence="3">
    <location>
        <begin position="115"/>
        <end position="234"/>
    </location>
</feature>
<reference evidence="4" key="1">
    <citation type="submission" date="2023-11" db="EMBL/GenBank/DDBJ databases">
        <title>Genome assemblies of two species of porcelain crab, Petrolisthes cinctipes and Petrolisthes manimaculis (Anomura: Porcellanidae).</title>
        <authorList>
            <person name="Angst P."/>
        </authorList>
    </citation>
    <scope>NUCLEOTIDE SEQUENCE</scope>
    <source>
        <strain evidence="4">PB745_02</strain>
        <tissue evidence="4">Gill</tissue>
    </source>
</reference>
<evidence type="ECO:0000259" key="3">
    <source>
        <dbReference type="Pfam" id="PF17039"/>
    </source>
</evidence>
<name>A0AAE1PIF0_9EUCA</name>